<dbReference type="Pfam" id="PF02254">
    <property type="entry name" value="TrkA_N"/>
    <property type="match status" value="1"/>
</dbReference>
<evidence type="ECO:0000313" key="4">
    <source>
        <dbReference type="Proteomes" id="UP000239663"/>
    </source>
</evidence>
<dbReference type="GO" id="GO:0006813">
    <property type="term" value="P:potassium ion transport"/>
    <property type="evidence" value="ECO:0007669"/>
    <property type="project" value="InterPro"/>
</dbReference>
<dbReference type="GO" id="GO:0008324">
    <property type="term" value="F:monoatomic cation transmembrane transporter activity"/>
    <property type="evidence" value="ECO:0007669"/>
    <property type="project" value="InterPro"/>
</dbReference>
<dbReference type="Pfam" id="PF02080">
    <property type="entry name" value="TrkA_C"/>
    <property type="match status" value="1"/>
</dbReference>
<dbReference type="SUPFAM" id="SSF51735">
    <property type="entry name" value="NAD(P)-binding Rossmann-fold domains"/>
    <property type="match status" value="1"/>
</dbReference>
<feature type="domain" description="RCK N-terminal" evidence="1">
    <location>
        <begin position="1"/>
        <end position="118"/>
    </location>
</feature>
<accession>A0A2S7N3J0</accession>
<dbReference type="PANTHER" id="PTHR43833">
    <property type="entry name" value="POTASSIUM CHANNEL PROTEIN 2-RELATED-RELATED"/>
    <property type="match status" value="1"/>
</dbReference>
<reference evidence="3 4" key="1">
    <citation type="submission" date="2017-12" db="EMBL/GenBank/DDBJ databases">
        <title>Taxonomic description and draft genome of Pradoshia cofamensis Gen. nov., sp. nov., a thermotolerant bacillale isolated from anterior gut of earthworm Eisenia fetida.</title>
        <authorList>
            <person name="Saha T."/>
            <person name="Chakraborty R."/>
        </authorList>
    </citation>
    <scope>NUCLEOTIDE SEQUENCE [LARGE SCALE GENOMIC DNA]</scope>
    <source>
        <strain evidence="3 4">EAG3</strain>
    </source>
</reference>
<dbReference type="InterPro" id="IPR050721">
    <property type="entry name" value="Trk_Ktr_HKT_K-transport"/>
</dbReference>
<dbReference type="OrthoDB" id="9776294at2"/>
<dbReference type="SUPFAM" id="SSF116726">
    <property type="entry name" value="TrkA C-terminal domain-like"/>
    <property type="match status" value="1"/>
</dbReference>
<dbReference type="InterPro" id="IPR036721">
    <property type="entry name" value="RCK_C_sf"/>
</dbReference>
<sequence>MKSYLVIGAGRFGTGIVKELHKQHCEVVVCDKDERDLELLEEYATHAIVGDFRERDVLDELKIDQFNAVFIAIGSDAYSAILITKKVKERKAKKIIAKANNREIGEILQSLGADRVILPEEEAGRKVARQELLTGVIEYIEITKDISAIEMEVPEMMHGKSLNEMNFSRKFDITVSLVLRNGEPILSHFADLKLQPGDDFLLIGSNTNIDKFKKKYK</sequence>
<evidence type="ECO:0000259" key="1">
    <source>
        <dbReference type="PROSITE" id="PS51201"/>
    </source>
</evidence>
<feature type="domain" description="RCK C-terminal" evidence="2">
    <location>
        <begin position="134"/>
        <end position="217"/>
    </location>
</feature>
<dbReference type="InterPro" id="IPR036291">
    <property type="entry name" value="NAD(P)-bd_dom_sf"/>
</dbReference>
<dbReference type="Gene3D" id="3.30.70.1450">
    <property type="entry name" value="Regulator of K+ conductance, C-terminal domain"/>
    <property type="match status" value="1"/>
</dbReference>
<proteinExistence type="predicted"/>
<keyword evidence="4" id="KW-1185">Reference proteome</keyword>
<evidence type="ECO:0000313" key="3">
    <source>
        <dbReference type="EMBL" id="PQD96596.1"/>
    </source>
</evidence>
<dbReference type="Gene3D" id="3.40.50.720">
    <property type="entry name" value="NAD(P)-binding Rossmann-like Domain"/>
    <property type="match status" value="1"/>
</dbReference>
<dbReference type="InterPro" id="IPR003148">
    <property type="entry name" value="RCK_N"/>
</dbReference>
<comment type="caution">
    <text evidence="3">The sequence shown here is derived from an EMBL/GenBank/DDBJ whole genome shotgun (WGS) entry which is preliminary data.</text>
</comment>
<gene>
    <name evidence="3" type="ORF">CYL18_01490</name>
</gene>
<dbReference type="EMBL" id="PKOZ01000001">
    <property type="protein sequence ID" value="PQD96596.1"/>
    <property type="molecule type" value="Genomic_DNA"/>
</dbReference>
<dbReference type="RefSeq" id="WP_104847693.1">
    <property type="nucleotide sequence ID" value="NZ_PKOZ01000001.1"/>
</dbReference>
<evidence type="ECO:0000259" key="2">
    <source>
        <dbReference type="PROSITE" id="PS51202"/>
    </source>
</evidence>
<dbReference type="PROSITE" id="PS51201">
    <property type="entry name" value="RCK_N"/>
    <property type="match status" value="1"/>
</dbReference>
<dbReference type="PANTHER" id="PTHR43833:SF7">
    <property type="entry name" value="KTR SYSTEM POTASSIUM UPTAKE PROTEIN C"/>
    <property type="match status" value="1"/>
</dbReference>
<protein>
    <recommendedName>
        <fullName evidence="5">Potassium transporter Trk</fullName>
    </recommendedName>
</protein>
<name>A0A2S7N3J0_9BACI</name>
<dbReference type="Proteomes" id="UP000239663">
    <property type="component" value="Unassembled WGS sequence"/>
</dbReference>
<organism evidence="3 4">
    <name type="scientific">Pradoshia eiseniae</name>
    <dbReference type="NCBI Taxonomy" id="2064768"/>
    <lineage>
        <taxon>Bacteria</taxon>
        <taxon>Bacillati</taxon>
        <taxon>Bacillota</taxon>
        <taxon>Bacilli</taxon>
        <taxon>Bacillales</taxon>
        <taxon>Bacillaceae</taxon>
        <taxon>Pradoshia</taxon>
    </lineage>
</organism>
<evidence type="ECO:0008006" key="5">
    <source>
        <dbReference type="Google" id="ProtNLM"/>
    </source>
</evidence>
<dbReference type="InterPro" id="IPR006037">
    <property type="entry name" value="RCK_C"/>
</dbReference>
<dbReference type="PROSITE" id="PS51202">
    <property type="entry name" value="RCK_C"/>
    <property type="match status" value="1"/>
</dbReference>
<dbReference type="AlphaFoldDB" id="A0A2S7N3J0"/>